<dbReference type="GO" id="GO:0005886">
    <property type="term" value="C:plasma membrane"/>
    <property type="evidence" value="ECO:0007669"/>
    <property type="project" value="UniProtKB-SubCell"/>
</dbReference>
<feature type="compositionally biased region" description="Basic residues" evidence="7">
    <location>
        <begin position="268"/>
        <end position="277"/>
    </location>
</feature>
<evidence type="ECO:0000256" key="2">
    <source>
        <dbReference type="ARBA" id="ARBA00007165"/>
    </source>
</evidence>
<comment type="subcellular location">
    <subcellularLocation>
        <location evidence="6">Cell membrane</location>
        <topology evidence="6">Multi-pass membrane protein</topology>
    </subcellularLocation>
    <subcellularLocation>
        <location evidence="1">Membrane</location>
    </subcellularLocation>
</comment>
<evidence type="ECO:0000313" key="9">
    <source>
        <dbReference type="Proteomes" id="UP000218598"/>
    </source>
</evidence>
<dbReference type="AlphaFoldDB" id="A0A2A3YG22"/>
<dbReference type="Pfam" id="PF02104">
    <property type="entry name" value="SURF1"/>
    <property type="match status" value="1"/>
</dbReference>
<evidence type="ECO:0000256" key="3">
    <source>
        <dbReference type="ARBA" id="ARBA00022692"/>
    </source>
</evidence>
<dbReference type="PANTHER" id="PTHR23427:SF2">
    <property type="entry name" value="SURFEIT LOCUS PROTEIN 1"/>
    <property type="match status" value="1"/>
</dbReference>
<dbReference type="Proteomes" id="UP000218598">
    <property type="component" value="Unassembled WGS sequence"/>
</dbReference>
<dbReference type="InterPro" id="IPR045214">
    <property type="entry name" value="Surf1/Surf4"/>
</dbReference>
<dbReference type="PANTHER" id="PTHR23427">
    <property type="entry name" value="SURFEIT LOCUS PROTEIN"/>
    <property type="match status" value="1"/>
</dbReference>
<evidence type="ECO:0000256" key="7">
    <source>
        <dbReference type="SAM" id="MobiDB-lite"/>
    </source>
</evidence>
<keyword evidence="4" id="KW-1133">Transmembrane helix</keyword>
<protein>
    <recommendedName>
        <fullName evidence="6">SURF1-like protein</fullName>
    </recommendedName>
</protein>
<keyword evidence="3" id="KW-0812">Transmembrane</keyword>
<evidence type="ECO:0000256" key="5">
    <source>
        <dbReference type="ARBA" id="ARBA00023136"/>
    </source>
</evidence>
<sequence>MTQRSALRRTLLSRDFLLAALGVLLASALCVGLGFWQFGRFEGKRDVAAVVEANYEAPPVPLDEVLPSPGAELDATDDWTPVELTGSYCTDPDCVLYVRNRQLDGDVGFWQLAPFHSDDGETLLVVRGWVGSQGDVSAPADPPAVPEGELSITARLRPAEPTLDRKIPAGQVHSVNPPQVAEQLPEEEPQLVTRAYGDLAQEDPEPSARPRALPDPDTSLGPHLSYSVQWWLFALFFPVALTLRTRRTVQELAEDDAQDGSPAAADHRPRRVPRTRRPTQDEEEEDALIDDQRS</sequence>
<proteinExistence type="inferred from homology"/>
<dbReference type="CDD" id="cd06662">
    <property type="entry name" value="SURF1"/>
    <property type="match status" value="1"/>
</dbReference>
<keyword evidence="9" id="KW-1185">Reference proteome</keyword>
<evidence type="ECO:0000313" key="8">
    <source>
        <dbReference type="EMBL" id="PCC38189.1"/>
    </source>
</evidence>
<dbReference type="PROSITE" id="PS50895">
    <property type="entry name" value="SURF1"/>
    <property type="match status" value="1"/>
</dbReference>
<comment type="caution">
    <text evidence="8">The sequence shown here is derived from an EMBL/GenBank/DDBJ whole genome shotgun (WGS) entry which is preliminary data.</text>
</comment>
<evidence type="ECO:0000256" key="4">
    <source>
        <dbReference type="ARBA" id="ARBA00022989"/>
    </source>
</evidence>
<dbReference type="InterPro" id="IPR002994">
    <property type="entry name" value="Surf1/Shy1"/>
</dbReference>
<evidence type="ECO:0000256" key="6">
    <source>
        <dbReference type="RuleBase" id="RU363076"/>
    </source>
</evidence>
<dbReference type="EMBL" id="NRGR01000025">
    <property type="protein sequence ID" value="PCC38189.1"/>
    <property type="molecule type" value="Genomic_DNA"/>
</dbReference>
<keyword evidence="5" id="KW-0472">Membrane</keyword>
<comment type="similarity">
    <text evidence="2 6">Belongs to the SURF1 family.</text>
</comment>
<name>A0A2A3YG22_9MICO</name>
<organism evidence="8 9">
    <name type="scientific">Brachybacterium alimentarium</name>
    <dbReference type="NCBI Taxonomy" id="47845"/>
    <lineage>
        <taxon>Bacteria</taxon>
        <taxon>Bacillati</taxon>
        <taxon>Actinomycetota</taxon>
        <taxon>Actinomycetes</taxon>
        <taxon>Micrococcales</taxon>
        <taxon>Dermabacteraceae</taxon>
        <taxon>Brachybacterium</taxon>
    </lineage>
</organism>
<dbReference type="RefSeq" id="WP_096197695.1">
    <property type="nucleotide sequence ID" value="NZ_JBQQGT010000027.1"/>
</dbReference>
<evidence type="ECO:0000256" key="1">
    <source>
        <dbReference type="ARBA" id="ARBA00004370"/>
    </source>
</evidence>
<accession>A0A2A3YG22</accession>
<dbReference type="OrthoDB" id="9807214at2"/>
<keyword evidence="6" id="KW-1003">Cell membrane</keyword>
<feature type="region of interest" description="Disordered" evidence="7">
    <location>
        <begin position="253"/>
        <end position="294"/>
    </location>
</feature>
<reference evidence="8 9" key="1">
    <citation type="journal article" date="2017" name="Elife">
        <title>Extensive horizontal gene transfer in cheese-associated bacteria.</title>
        <authorList>
            <person name="Bonham K.S."/>
            <person name="Wolfe B.E."/>
            <person name="Dutton R.J."/>
        </authorList>
    </citation>
    <scope>NUCLEOTIDE SEQUENCE [LARGE SCALE GENOMIC DNA]</scope>
    <source>
        <strain evidence="8 9">341_9</strain>
    </source>
</reference>
<gene>
    <name evidence="8" type="ORF">CIK66_15770</name>
</gene>
<feature type="compositionally biased region" description="Acidic residues" evidence="7">
    <location>
        <begin position="281"/>
        <end position="294"/>
    </location>
</feature>